<evidence type="ECO:0000313" key="3">
    <source>
        <dbReference type="Proteomes" id="UP001320159"/>
    </source>
</evidence>
<evidence type="ECO:0000259" key="1">
    <source>
        <dbReference type="Pfam" id="PF01636"/>
    </source>
</evidence>
<name>A0AAP2RBT6_9EURY</name>
<dbReference type="AlphaFoldDB" id="A0AAP2RBT6"/>
<reference evidence="2 3" key="1">
    <citation type="submission" date="2017-11" db="EMBL/GenBank/DDBJ databases">
        <title>Isolation and Characterization of Family Methanocellaceae Species from Potential Methane Hydrate Area Offshore Southwestern Taiwan.</title>
        <authorList>
            <person name="Zhang W.-L."/>
            <person name="Chen W.-C."/>
            <person name="Lai M.-C."/>
            <person name="Chen S.-C."/>
        </authorList>
    </citation>
    <scope>NUCLEOTIDE SEQUENCE [LARGE SCALE GENOMIC DNA]</scope>
    <source>
        <strain evidence="2 3">CWC-04</strain>
    </source>
</reference>
<dbReference type="InterPro" id="IPR011009">
    <property type="entry name" value="Kinase-like_dom_sf"/>
</dbReference>
<keyword evidence="2" id="KW-0808">Transferase</keyword>
<dbReference type="Gene3D" id="3.90.1200.10">
    <property type="match status" value="1"/>
</dbReference>
<keyword evidence="2" id="KW-0418">Kinase</keyword>
<proteinExistence type="predicted"/>
<dbReference type="InterPro" id="IPR002575">
    <property type="entry name" value="Aminoglycoside_PTrfase"/>
</dbReference>
<organism evidence="2 3">
    <name type="scientific">Methanooceanicella nereidis</name>
    <dbReference type="NCBI Taxonomy" id="2052831"/>
    <lineage>
        <taxon>Archaea</taxon>
        <taxon>Methanobacteriati</taxon>
        <taxon>Methanobacteriota</taxon>
        <taxon>Stenosarchaea group</taxon>
        <taxon>Methanomicrobia</taxon>
        <taxon>Methanocellales</taxon>
        <taxon>Methanocellaceae</taxon>
        <taxon>Methanooceanicella</taxon>
    </lineage>
</organism>
<dbReference type="Proteomes" id="UP001320159">
    <property type="component" value="Unassembled WGS sequence"/>
</dbReference>
<protein>
    <submittedName>
        <fullName evidence="2">Protein kinase</fullName>
    </submittedName>
</protein>
<sequence length="230" mass="26527">MLEVPPPHPFERLRFIKKFPSKKNSVYLVERAGKQYVLKLYATDRWQNEFRVLSAAYDLGIAVPAPIEARDNAVLMEYIDGKTVNDHLNEKFDQDLVLSVASWLARFHLAFYSEDSVLLKSDAIFKNFILSERIIYGIDFELSRPGRPEEDVGEAISFLLDTEPMFTDEKYRLACKFIKRYENDSGIVLHDIEDSIAKSLIEAASFRPAHSSLLLKKAKDIITLKPFTRY</sequence>
<dbReference type="GO" id="GO:0016301">
    <property type="term" value="F:kinase activity"/>
    <property type="evidence" value="ECO:0007669"/>
    <property type="project" value="UniProtKB-KW"/>
</dbReference>
<feature type="domain" description="Aminoglycoside phosphotransferase" evidence="1">
    <location>
        <begin position="23"/>
        <end position="110"/>
    </location>
</feature>
<dbReference type="SUPFAM" id="SSF56112">
    <property type="entry name" value="Protein kinase-like (PK-like)"/>
    <property type="match status" value="1"/>
</dbReference>
<evidence type="ECO:0000313" key="2">
    <source>
        <dbReference type="EMBL" id="MCD1294036.1"/>
    </source>
</evidence>
<accession>A0AAP2RBT6</accession>
<dbReference type="RefSeq" id="WP_230740612.1">
    <property type="nucleotide sequence ID" value="NZ_PGCK01000002.1"/>
</dbReference>
<dbReference type="EMBL" id="PGCK01000002">
    <property type="protein sequence ID" value="MCD1294036.1"/>
    <property type="molecule type" value="Genomic_DNA"/>
</dbReference>
<dbReference type="Pfam" id="PF01636">
    <property type="entry name" value="APH"/>
    <property type="match status" value="1"/>
</dbReference>
<keyword evidence="3" id="KW-1185">Reference proteome</keyword>
<comment type="caution">
    <text evidence="2">The sequence shown here is derived from an EMBL/GenBank/DDBJ whole genome shotgun (WGS) entry which is preliminary data.</text>
</comment>
<gene>
    <name evidence="2" type="ORF">CUJ83_03380</name>
</gene>